<protein>
    <submittedName>
        <fullName evidence="1">Uncharacterized protein</fullName>
    </submittedName>
</protein>
<dbReference type="Proteomes" id="UP000533429">
    <property type="component" value="Unassembled WGS sequence"/>
</dbReference>
<dbReference type="EMBL" id="JABXOR010000569">
    <property type="protein sequence ID" value="NVP00363.1"/>
    <property type="molecule type" value="Genomic_DNA"/>
</dbReference>
<gene>
    <name evidence="1" type="ORF">HWA77_09105</name>
</gene>
<evidence type="ECO:0000313" key="1">
    <source>
        <dbReference type="EMBL" id="NVP00363.1"/>
    </source>
</evidence>
<evidence type="ECO:0000313" key="2">
    <source>
        <dbReference type="Proteomes" id="UP000533429"/>
    </source>
</evidence>
<sequence>MKISYTHPKTENRTSLTLDNHLIRLWGISRGYDTSTDDFMYDKNIKAELNDYVLGLARSYDDKMSTFPTLVAFIENDIVGNAENVIRQLRTAMGISGIK</sequence>
<accession>A0A850QQ88</accession>
<reference evidence="1 2" key="1">
    <citation type="submission" date="2020-06" db="EMBL/GenBank/DDBJ databases">
        <title>Photobacterium damselae subsp. damselae comparative genomics.</title>
        <authorList>
            <person name="Osorio C.R."/>
        </authorList>
    </citation>
    <scope>NUCLEOTIDE SEQUENCE [LARGE SCALE GENOMIC DNA]</scope>
    <source>
        <strain evidence="1 2">TW250/03</strain>
    </source>
</reference>
<proteinExistence type="predicted"/>
<dbReference type="AlphaFoldDB" id="A0A850QQ88"/>
<comment type="caution">
    <text evidence="1">The sequence shown here is derived from an EMBL/GenBank/DDBJ whole genome shotgun (WGS) entry which is preliminary data.</text>
</comment>
<organism evidence="1 2">
    <name type="scientific">Photobacterium damselae subsp. damselae</name>
    <name type="common">Listonella damsela</name>
    <dbReference type="NCBI Taxonomy" id="85581"/>
    <lineage>
        <taxon>Bacteria</taxon>
        <taxon>Pseudomonadati</taxon>
        <taxon>Pseudomonadota</taxon>
        <taxon>Gammaproteobacteria</taxon>
        <taxon>Vibrionales</taxon>
        <taxon>Vibrionaceae</taxon>
        <taxon>Photobacterium</taxon>
    </lineage>
</organism>
<name>A0A850QQ88_PHODD</name>